<name>A0A1X0SF36_RHIZD</name>
<reference evidence="1 2" key="1">
    <citation type="journal article" date="2016" name="Proc. Natl. Acad. Sci. U.S.A.">
        <title>Lipid metabolic changes in an early divergent fungus govern the establishment of a mutualistic symbiosis with endobacteria.</title>
        <authorList>
            <person name="Lastovetsky O.A."/>
            <person name="Gaspar M.L."/>
            <person name="Mondo S.J."/>
            <person name="LaButti K.M."/>
            <person name="Sandor L."/>
            <person name="Grigoriev I.V."/>
            <person name="Henry S.A."/>
            <person name="Pawlowska T.E."/>
        </authorList>
    </citation>
    <scope>NUCLEOTIDE SEQUENCE [LARGE SCALE GENOMIC DNA]</scope>
    <source>
        <strain evidence="1 2">ATCC 11559</strain>
    </source>
</reference>
<dbReference type="AlphaFoldDB" id="A0A1X0SF36"/>
<organism evidence="1 2">
    <name type="scientific">Rhizopus microsporus</name>
    <dbReference type="NCBI Taxonomy" id="58291"/>
    <lineage>
        <taxon>Eukaryota</taxon>
        <taxon>Fungi</taxon>
        <taxon>Fungi incertae sedis</taxon>
        <taxon>Mucoromycota</taxon>
        <taxon>Mucoromycotina</taxon>
        <taxon>Mucoromycetes</taxon>
        <taxon>Mucorales</taxon>
        <taxon>Mucorineae</taxon>
        <taxon>Rhizopodaceae</taxon>
        <taxon>Rhizopus</taxon>
    </lineage>
</organism>
<gene>
    <name evidence="1" type="ORF">BCV71DRAFT_284120</name>
</gene>
<proteinExistence type="predicted"/>
<protein>
    <submittedName>
        <fullName evidence="1">Uncharacterized protein</fullName>
    </submittedName>
</protein>
<evidence type="ECO:0000313" key="2">
    <source>
        <dbReference type="Proteomes" id="UP000242381"/>
    </source>
</evidence>
<dbReference type="Proteomes" id="UP000242381">
    <property type="component" value="Unassembled WGS sequence"/>
</dbReference>
<evidence type="ECO:0000313" key="1">
    <source>
        <dbReference type="EMBL" id="ORE22758.1"/>
    </source>
</evidence>
<dbReference type="EMBL" id="KV921263">
    <property type="protein sequence ID" value="ORE22758.1"/>
    <property type="molecule type" value="Genomic_DNA"/>
</dbReference>
<sequence length="170" mass="20407">MFKRQKVQEAILVTPYWKTQYWYPMILALSKEPPLIIPINKKWNLAAWKLSKPSIRKTSHRKRTHQLYNCIWSLWTSWCKKQQPAINNLQYGPKNILMFLAQQQHYSYQYLNKRPEVILPKKQQLETWDLGILPRYMVKNYSNNDTLSLPQLQEKGDLTTLYSYDVETSI</sequence>
<accession>A0A1X0SF36</accession>